<evidence type="ECO:0000313" key="9">
    <source>
        <dbReference type="Proteomes" id="UP001287286"/>
    </source>
</evidence>
<feature type="compositionally biased region" description="Low complexity" evidence="1">
    <location>
        <begin position="35"/>
        <end position="46"/>
    </location>
</feature>
<feature type="compositionally biased region" description="Basic residues" evidence="1">
    <location>
        <begin position="970"/>
        <end position="979"/>
    </location>
</feature>
<feature type="region of interest" description="Disordered" evidence="1">
    <location>
        <begin position="943"/>
        <end position="979"/>
    </location>
</feature>
<feature type="region of interest" description="Disordered" evidence="1">
    <location>
        <begin position="1"/>
        <end position="64"/>
    </location>
</feature>
<evidence type="ECO:0000313" key="5">
    <source>
        <dbReference type="EMBL" id="OAQ94672.1"/>
    </source>
</evidence>
<feature type="domain" description="C2H2-type" evidence="2">
    <location>
        <begin position="96"/>
        <end position="120"/>
    </location>
</feature>
<feature type="compositionally biased region" description="Basic and acidic residues" evidence="1">
    <location>
        <begin position="945"/>
        <end position="968"/>
    </location>
</feature>
<protein>
    <submittedName>
        <fullName evidence="4">Zinc finger protein</fullName>
    </submittedName>
</protein>
<dbReference type="AlphaFoldDB" id="A0A179HB26"/>
<reference evidence="4 7" key="3">
    <citation type="submission" date="2016-01" db="EMBL/GenBank/DDBJ databases">
        <title>Biosynthesis of antibiotic leucinostatins and their inhibition on Phytophthora in bio-control Purpureocillium lilacinum.</title>
        <authorList>
            <person name="Wang G."/>
            <person name="Liu Z."/>
            <person name="Lin R."/>
            <person name="Li E."/>
            <person name="Mao Z."/>
            <person name="Ling J."/>
            <person name="Yin W."/>
            <person name="Xie B."/>
        </authorList>
    </citation>
    <scope>NUCLEOTIDE SEQUENCE [LARGE SCALE GENOMIC DNA]</scope>
    <source>
        <strain evidence="4">PLBJ-1</strain>
        <strain evidence="5">PLFJ-1</strain>
    </source>
</reference>
<dbReference type="Proteomes" id="UP000078240">
    <property type="component" value="Unassembled WGS sequence"/>
</dbReference>
<dbReference type="KEGG" id="plj:28882915"/>
<dbReference type="Proteomes" id="UP001287286">
    <property type="component" value="Unassembled WGS sequence"/>
</dbReference>
<dbReference type="RefSeq" id="XP_018183391.1">
    <property type="nucleotide sequence ID" value="XM_018317866.1"/>
</dbReference>
<dbReference type="Proteomes" id="UP000078340">
    <property type="component" value="Unassembled WGS sequence"/>
</dbReference>
<gene>
    <name evidence="6" type="ORF">PCL_12917</name>
    <name evidence="3" type="ORF">Purlil1_6139</name>
    <name evidence="4" type="ORF">VFPBJ_00751</name>
    <name evidence="5" type="ORF">VFPFJ_00781</name>
</gene>
<feature type="region of interest" description="Disordered" evidence="1">
    <location>
        <begin position="309"/>
        <end position="338"/>
    </location>
</feature>
<comment type="caution">
    <text evidence="4">The sequence shown here is derived from an EMBL/GenBank/DDBJ whole genome shotgun (WGS) entry which is preliminary data.</text>
</comment>
<reference evidence="3 9" key="5">
    <citation type="journal article" date="2024" name="Microbiol. Resour. Announc.">
        <title>Genome annotations for the ascomycete fungi Trichoderma harzianum, Trichoderma aggressivum, and Purpureocillium lilacinum.</title>
        <authorList>
            <person name="Beijen E.P.W."/>
            <person name="Ohm R.A."/>
        </authorList>
    </citation>
    <scope>NUCLEOTIDE SEQUENCE [LARGE SCALE GENOMIC DNA]</scope>
    <source>
        <strain evidence="3 9">CBS 150709</strain>
    </source>
</reference>
<dbReference type="Proteomes" id="UP000245956">
    <property type="component" value="Unassembled WGS sequence"/>
</dbReference>
<dbReference type="InterPro" id="IPR013087">
    <property type="entry name" value="Znf_C2H2_type"/>
</dbReference>
<organism evidence="4 7">
    <name type="scientific">Purpureocillium lilacinum</name>
    <name type="common">Paecilomyces lilacinus</name>
    <dbReference type="NCBI Taxonomy" id="33203"/>
    <lineage>
        <taxon>Eukaryota</taxon>
        <taxon>Fungi</taxon>
        <taxon>Dikarya</taxon>
        <taxon>Ascomycota</taxon>
        <taxon>Pezizomycotina</taxon>
        <taxon>Sordariomycetes</taxon>
        <taxon>Hypocreomycetidae</taxon>
        <taxon>Hypocreales</taxon>
        <taxon>Ophiocordycipitaceae</taxon>
        <taxon>Purpureocillium</taxon>
    </lineage>
</organism>
<dbReference type="EMBL" id="JAWRVI010000019">
    <property type="protein sequence ID" value="KAK4089570.1"/>
    <property type="molecule type" value="Genomic_DNA"/>
</dbReference>
<reference evidence="3" key="4">
    <citation type="submission" date="2023-11" db="EMBL/GenBank/DDBJ databases">
        <authorList>
            <person name="Beijen E."/>
            <person name="Ohm R.A."/>
        </authorList>
    </citation>
    <scope>NUCLEOTIDE SEQUENCE</scope>
    <source>
        <strain evidence="3">CBS 150709</strain>
    </source>
</reference>
<dbReference type="STRING" id="33203.A0A179HB26"/>
<sequence>MDSSSKRSSFEEPGLAASALRRWTRSPTGHRLGLRRSGTGSTASASVTSFESDRNSPNCVSRETSSDECSLHRFIVWVAVKRNGSARITPEQMRECPMLRCRRRFPNHEFMLQHLYSCEHLESSEYWCYDCGKAEHLGDVKCRRCLGHPSKRKRMMSLARNFFSSLGHKSKNGSLPDLDLDMKDDPPSYESALEPSEVELQSTEIHEIDSFELPLATIPEAREEPEPYSGYLSNMSTAAPQPQPADLQNVHAVIDESLINWDLSPTPPPPALPAGVVSRPVPADRPVLQLNTQGLAGYYRARSRRRSKTCMLAPSSSVRSTASTASTNSTSSTASHNISPMSAWSGSWSKAPGFDSALTSPADDLNLADVFPQDNEYRRQVAPTTEVGLQSVATETVIQELPAEVPTFDIPHMTDALHAEPELPPGPAPREQPLEVNLDFDKPNSAPNSTMMLADTFRNQYVSTPALIQTAQNVIEVHIEHSMKGLRCDGKNHVVNQFCNMSAASVALAGLETMSDILSGNIITSAVRLLCFVHVAYALSLVIDEQEAASRSTALFIQAVSYSSWLSHQDRQAYIQVVDFLWKPEDMADGVFMELLQSSMSQPDADSGSSKGKAPAKFLKADRSDPLIFVAQYFLDELEASALRETTHLEIQASELCLEHMNDINLDANESSPFSIGAKEAISTLAQQYNGVPAFRSAMQDVLDRVKSNHIATPRRLELELLQAGKMRLPLSVPFDDFIRVVRAKVDSLFQLFDRSFTHPDPRLRYYRQGAQLMKSAIGKTVPSDVGMTNADAAFDLLSFDGQMTPNMDDFFGTIPDFDTGLRVGLDMPLPDAPVPVRPASIPAVNVDPPASMGDSWMPTPEESLPSGLPSATAGSPISAAPTPASSSSKKVEANSCCDICGYRPKGDPRWFGGSMAKHKKLQHGAGPPKIYKCPYPGCTSQYKSRPDNLRQHQLDKGHFVDTDDGSSRRPSKKRKLMD</sequence>
<evidence type="ECO:0000313" key="8">
    <source>
        <dbReference type="Proteomes" id="UP000245956"/>
    </source>
</evidence>
<feature type="compositionally biased region" description="Low complexity" evidence="1">
    <location>
        <begin position="870"/>
        <end position="889"/>
    </location>
</feature>
<evidence type="ECO:0000313" key="7">
    <source>
        <dbReference type="Proteomes" id="UP000078240"/>
    </source>
</evidence>
<evidence type="ECO:0000256" key="1">
    <source>
        <dbReference type="SAM" id="MobiDB-lite"/>
    </source>
</evidence>
<dbReference type="EMBL" id="LSBI01000001">
    <property type="protein sequence ID" value="OAQ94672.1"/>
    <property type="molecule type" value="Genomic_DNA"/>
</dbReference>
<dbReference type="EMBL" id="LCWV01000009">
    <property type="protein sequence ID" value="PWI70518.1"/>
    <property type="molecule type" value="Genomic_DNA"/>
</dbReference>
<accession>A0A179HB26</accession>
<proteinExistence type="predicted"/>
<dbReference type="PROSITE" id="PS00028">
    <property type="entry name" value="ZINC_FINGER_C2H2_1"/>
    <property type="match status" value="1"/>
</dbReference>
<dbReference type="EMBL" id="LSBH01000001">
    <property type="protein sequence ID" value="OAQ86711.1"/>
    <property type="molecule type" value="Genomic_DNA"/>
</dbReference>
<feature type="compositionally biased region" description="Low complexity" evidence="1">
    <location>
        <begin position="315"/>
        <end position="335"/>
    </location>
</feature>
<evidence type="ECO:0000313" key="4">
    <source>
        <dbReference type="EMBL" id="OAQ86711.1"/>
    </source>
</evidence>
<name>A0A179HB26_PURLI</name>
<keyword evidence="9" id="KW-1185">Reference proteome</keyword>
<reference evidence="6 8" key="2">
    <citation type="journal article" date="2016" name="Front. Microbiol.">
        <title>Genome and transcriptome sequences reveal the specific parasitism of the nematophagous Purpureocillium lilacinum 36-1.</title>
        <authorList>
            <person name="Xie J."/>
            <person name="Li S."/>
            <person name="Mo C."/>
            <person name="Xiao X."/>
            <person name="Peng D."/>
            <person name="Wang G."/>
            <person name="Xiao Y."/>
        </authorList>
    </citation>
    <scope>NUCLEOTIDE SEQUENCE [LARGE SCALE GENOMIC DNA]</scope>
    <source>
        <strain evidence="6 8">36-1</strain>
    </source>
</reference>
<evidence type="ECO:0000259" key="2">
    <source>
        <dbReference type="PROSITE" id="PS00028"/>
    </source>
</evidence>
<dbReference type="GeneID" id="28882915"/>
<evidence type="ECO:0000313" key="6">
    <source>
        <dbReference type="EMBL" id="PWI70518.1"/>
    </source>
</evidence>
<feature type="region of interest" description="Disordered" evidence="1">
    <location>
        <begin position="846"/>
        <end position="890"/>
    </location>
</feature>
<evidence type="ECO:0000313" key="3">
    <source>
        <dbReference type="EMBL" id="KAK4089570.1"/>
    </source>
</evidence>
<reference evidence="6" key="1">
    <citation type="submission" date="2015-05" db="EMBL/GenBank/DDBJ databases">
        <authorList>
            <person name="Wang D.B."/>
            <person name="Wang M."/>
        </authorList>
    </citation>
    <scope>NUCLEOTIDE SEQUENCE</scope>
    <source>
        <strain evidence="6">36-1</strain>
    </source>
</reference>
<feature type="compositionally biased region" description="Basic and acidic residues" evidence="1">
    <location>
        <begin position="1"/>
        <end position="10"/>
    </location>
</feature>
<feature type="compositionally biased region" description="Polar residues" evidence="1">
    <location>
        <begin position="47"/>
        <end position="63"/>
    </location>
</feature>
<dbReference type="OMA" id="ICGYRPK"/>